<dbReference type="EMBL" id="CP001663">
    <property type="protein sequence ID" value="AFP37023.1"/>
    <property type="molecule type" value="Genomic_DNA"/>
</dbReference>
<gene>
    <name evidence="2" type="ordered locus">MSMEI_0542</name>
</gene>
<accession>I7FDN2</accession>
<sequence>MCGSNPHFKDLFMDTSNLFSHPEKHETMPPEKRTAEPVTGPLFSDRPHQQRADKRPS</sequence>
<name>I7FDN2_MYCS2</name>
<proteinExistence type="predicted"/>
<evidence type="ECO:0000313" key="2">
    <source>
        <dbReference type="EMBL" id="AFP37023.1"/>
    </source>
</evidence>
<feature type="compositionally biased region" description="Basic and acidic residues" evidence="1">
    <location>
        <begin position="45"/>
        <end position="57"/>
    </location>
</feature>
<dbReference type="Proteomes" id="UP000006158">
    <property type="component" value="Chromosome"/>
</dbReference>
<reference evidence="2 3" key="1">
    <citation type="journal article" date="2007" name="Genome Biol.">
        <title>Interrupted coding sequences in Mycobacterium smegmatis: authentic mutations or sequencing errors?</title>
        <authorList>
            <person name="Deshayes C."/>
            <person name="Perrodou E."/>
            <person name="Gallien S."/>
            <person name="Euphrasie D."/>
            <person name="Schaeffer C."/>
            <person name="Van-Dorsselaer A."/>
            <person name="Poch O."/>
            <person name="Lecompte O."/>
            <person name="Reyrat J.M."/>
        </authorList>
    </citation>
    <scope>NUCLEOTIDE SEQUENCE [LARGE SCALE GENOMIC DNA]</scope>
    <source>
        <strain evidence="3">ATCC 700084 / mc(2)155</strain>
    </source>
</reference>
<reference evidence="2 3" key="2">
    <citation type="journal article" date="2009" name="Genome Res.">
        <title>Ortho-proteogenomics: multiple proteomes investigation through orthology and a new MS-based protocol.</title>
        <authorList>
            <person name="Gallien S."/>
            <person name="Perrodou E."/>
            <person name="Carapito C."/>
            <person name="Deshayes C."/>
            <person name="Reyrat J.M."/>
            <person name="Van Dorsselaer A."/>
            <person name="Poch O."/>
            <person name="Schaeffer C."/>
            <person name="Lecompte O."/>
        </authorList>
    </citation>
    <scope>NUCLEOTIDE SEQUENCE [LARGE SCALE GENOMIC DNA]</scope>
    <source>
        <strain evidence="3">ATCC 700084 / mc(2)155</strain>
    </source>
</reference>
<dbReference type="KEGG" id="msg:MSMEI_0542"/>
<evidence type="ECO:0000313" key="3">
    <source>
        <dbReference type="Proteomes" id="UP000006158"/>
    </source>
</evidence>
<feature type="compositionally biased region" description="Basic and acidic residues" evidence="1">
    <location>
        <begin position="21"/>
        <end position="35"/>
    </location>
</feature>
<organism evidence="2 3">
    <name type="scientific">Mycolicibacterium smegmatis (strain ATCC 700084 / mc(2)155)</name>
    <name type="common">Mycobacterium smegmatis</name>
    <dbReference type="NCBI Taxonomy" id="246196"/>
    <lineage>
        <taxon>Bacteria</taxon>
        <taxon>Bacillati</taxon>
        <taxon>Actinomycetota</taxon>
        <taxon>Actinomycetes</taxon>
        <taxon>Mycobacteriales</taxon>
        <taxon>Mycobacteriaceae</taxon>
        <taxon>Mycolicibacterium</taxon>
    </lineage>
</organism>
<evidence type="ECO:0000256" key="1">
    <source>
        <dbReference type="SAM" id="MobiDB-lite"/>
    </source>
</evidence>
<dbReference type="PATRIC" id="fig|246196.56.peg.556"/>
<dbReference type="AlphaFoldDB" id="I7FDN2"/>
<protein>
    <submittedName>
        <fullName evidence="2">Uncharacterized protein</fullName>
    </submittedName>
</protein>
<feature type="region of interest" description="Disordered" evidence="1">
    <location>
        <begin position="19"/>
        <end position="57"/>
    </location>
</feature>